<dbReference type="GO" id="GO:0016709">
    <property type="term" value="F:oxidoreductase activity, acting on paired donors, with incorporation or reduction of molecular oxygen, NAD(P)H as one donor, and incorporation of one atom of oxygen"/>
    <property type="evidence" value="ECO:0007669"/>
    <property type="project" value="UniProtKB-ARBA"/>
</dbReference>
<evidence type="ECO:0000256" key="1">
    <source>
        <dbReference type="ARBA" id="ARBA00001974"/>
    </source>
</evidence>
<keyword evidence="4" id="KW-0274">FAD</keyword>
<dbReference type="PANTHER" id="PTHR43004">
    <property type="entry name" value="TRK SYSTEM POTASSIUM UPTAKE PROTEIN"/>
    <property type="match status" value="1"/>
</dbReference>
<evidence type="ECO:0000256" key="3">
    <source>
        <dbReference type="ARBA" id="ARBA00022630"/>
    </source>
</evidence>
<dbReference type="InterPro" id="IPR050641">
    <property type="entry name" value="RIFMO-like"/>
</dbReference>
<feature type="domain" description="FAD-binding" evidence="6">
    <location>
        <begin position="8"/>
        <end position="349"/>
    </location>
</feature>
<feature type="region of interest" description="Disordered" evidence="5">
    <location>
        <begin position="623"/>
        <end position="644"/>
    </location>
</feature>
<proteinExistence type="inferred from homology"/>
<name>A0A6J4RGD6_9ACTN</name>
<dbReference type="EMBL" id="CADCVF010000084">
    <property type="protein sequence ID" value="CAA9473050.1"/>
    <property type="molecule type" value="Genomic_DNA"/>
</dbReference>
<dbReference type="Gene3D" id="3.50.50.60">
    <property type="entry name" value="FAD/NAD(P)-binding domain"/>
    <property type="match status" value="1"/>
</dbReference>
<dbReference type="SUPFAM" id="SSF52833">
    <property type="entry name" value="Thioredoxin-like"/>
    <property type="match status" value="1"/>
</dbReference>
<protein>
    <recommendedName>
        <fullName evidence="6">FAD-binding domain-containing protein</fullName>
    </recommendedName>
</protein>
<evidence type="ECO:0000256" key="4">
    <source>
        <dbReference type="ARBA" id="ARBA00022827"/>
    </source>
</evidence>
<dbReference type="SUPFAM" id="SSF51905">
    <property type="entry name" value="FAD/NAD(P)-binding domain"/>
    <property type="match status" value="1"/>
</dbReference>
<dbReference type="InterPro" id="IPR036188">
    <property type="entry name" value="FAD/NAD-bd_sf"/>
</dbReference>
<dbReference type="Gene3D" id="3.40.30.120">
    <property type="match status" value="1"/>
</dbReference>
<dbReference type="PANTHER" id="PTHR43004:SF19">
    <property type="entry name" value="BINDING MONOOXYGENASE, PUTATIVE (JCVI)-RELATED"/>
    <property type="match status" value="1"/>
</dbReference>
<dbReference type="GO" id="GO:0071949">
    <property type="term" value="F:FAD binding"/>
    <property type="evidence" value="ECO:0007669"/>
    <property type="project" value="InterPro"/>
</dbReference>
<dbReference type="Gene3D" id="3.30.70.2450">
    <property type="match status" value="1"/>
</dbReference>
<evidence type="ECO:0000256" key="5">
    <source>
        <dbReference type="SAM" id="MobiDB-lite"/>
    </source>
</evidence>
<reference evidence="7" key="1">
    <citation type="submission" date="2020-02" db="EMBL/GenBank/DDBJ databases">
        <authorList>
            <person name="Meier V. D."/>
        </authorList>
    </citation>
    <scope>NUCLEOTIDE SEQUENCE</scope>
    <source>
        <strain evidence="7">AVDCRST_MAG58</strain>
    </source>
</reference>
<accession>A0A6J4RGD6</accession>
<comment type="cofactor">
    <cofactor evidence="1">
        <name>FAD</name>
        <dbReference type="ChEBI" id="CHEBI:57692"/>
    </cofactor>
</comment>
<keyword evidence="3" id="KW-0285">Flavoprotein</keyword>
<evidence type="ECO:0000313" key="7">
    <source>
        <dbReference type="EMBL" id="CAA9473050.1"/>
    </source>
</evidence>
<organism evidence="7">
    <name type="scientific">uncultured Rubrobacteraceae bacterium</name>
    <dbReference type="NCBI Taxonomy" id="349277"/>
    <lineage>
        <taxon>Bacteria</taxon>
        <taxon>Bacillati</taxon>
        <taxon>Actinomycetota</taxon>
        <taxon>Rubrobacteria</taxon>
        <taxon>Rubrobacterales</taxon>
        <taxon>Rubrobacteraceae</taxon>
        <taxon>environmental samples</taxon>
    </lineage>
</organism>
<dbReference type="InterPro" id="IPR036249">
    <property type="entry name" value="Thioredoxin-like_sf"/>
</dbReference>
<feature type="region of interest" description="Disordered" evidence="5">
    <location>
        <begin position="571"/>
        <end position="610"/>
    </location>
</feature>
<dbReference type="Pfam" id="PF01494">
    <property type="entry name" value="FAD_binding_3"/>
    <property type="match status" value="1"/>
</dbReference>
<evidence type="ECO:0000259" key="6">
    <source>
        <dbReference type="Pfam" id="PF01494"/>
    </source>
</evidence>
<sequence>MRPTAKHETDVLIVGAGPTGLTLACELLRRGVGCRIVDKAASPATTSRALGLQPRTLELFDAMGVVDRVLATGGAVTDANLYAGDRLLLTLSAAGLRNLDTPYPRLWITPQASVERPLIERLLELGGTVERSRELEGFRQTDSSVIATVKHGDSYETEEILAGWLVGCDGARSRVRKALGVAFEGDTYEERFLLADADVDWSRERDRTHTWFPPDGMFTVFPLPGTSQWRIFAVLEDETVPPLSLELFQRLLSERTGDVETPLSNPTWMSDFTINRRMVDRYRVERAFLAGDAAHVHSPFGAQGMNTGIQDACNLGWKLALVVQGEASERLLDTYEEERLPVARRVLAQTDTNTRVLLSDNPVMRFLRERVLTLDRVQAYAARRSSQLFINYRSSSLSPSHGGTRIAKSMSMPIPWARASGTAGLKDLLRFRGGPRAGDRAPDGPSIRAASREKTSLFREFRVPGFSLLLFDGMDHTETGYANLLEVARRVEGLPGNPIKTHLIVGADSAPEGLDREGSVLLDGSGSLHELYGASAESLYLVRPDGYVGFRGRPAEVEPLIEYLRSKYAGASGGEDTRHREGIGEKREHPGTLRGQAGGSAEPASSKWSGSVRAVCMVDARGGRQASVQGRRLEGGDANGGNES</sequence>
<dbReference type="InterPro" id="IPR002938">
    <property type="entry name" value="FAD-bd"/>
</dbReference>
<gene>
    <name evidence="7" type="ORF">AVDCRST_MAG58-4068</name>
</gene>
<dbReference type="AlphaFoldDB" id="A0A6J4RGD6"/>
<dbReference type="PRINTS" id="PR00420">
    <property type="entry name" value="RNGMNOXGNASE"/>
</dbReference>
<dbReference type="PROSITE" id="PS51257">
    <property type="entry name" value="PROKAR_LIPOPROTEIN"/>
    <property type="match status" value="1"/>
</dbReference>
<comment type="similarity">
    <text evidence="2">Belongs to the PheA/TfdB FAD monooxygenase family.</text>
</comment>
<feature type="compositionally biased region" description="Basic and acidic residues" evidence="5">
    <location>
        <begin position="575"/>
        <end position="591"/>
    </location>
</feature>
<evidence type="ECO:0000256" key="2">
    <source>
        <dbReference type="ARBA" id="ARBA00007801"/>
    </source>
</evidence>